<dbReference type="Proteomes" id="UP000886874">
    <property type="component" value="Unassembled WGS sequence"/>
</dbReference>
<evidence type="ECO:0000313" key="2">
    <source>
        <dbReference type="Proteomes" id="UP000886874"/>
    </source>
</evidence>
<dbReference type="Gene3D" id="1.25.40.10">
    <property type="entry name" value="Tetratricopeptide repeat domain"/>
    <property type="match status" value="1"/>
</dbReference>
<organism evidence="1 2">
    <name type="scientific">Candidatus Avoscillospira stercorigallinarum</name>
    <dbReference type="NCBI Taxonomy" id="2840708"/>
    <lineage>
        <taxon>Bacteria</taxon>
        <taxon>Bacillati</taxon>
        <taxon>Bacillota</taxon>
        <taxon>Clostridia</taxon>
        <taxon>Eubacteriales</taxon>
        <taxon>Oscillospiraceae</taxon>
        <taxon>Oscillospiraceae incertae sedis</taxon>
        <taxon>Candidatus Avoscillospira</taxon>
    </lineage>
</organism>
<proteinExistence type="predicted"/>
<evidence type="ECO:0000313" key="1">
    <source>
        <dbReference type="EMBL" id="HIQ70246.1"/>
    </source>
</evidence>
<dbReference type="InterPro" id="IPR011990">
    <property type="entry name" value="TPR-like_helical_dom_sf"/>
</dbReference>
<comment type="caution">
    <text evidence="1">The sequence shown here is derived from an EMBL/GenBank/DDBJ whole genome shotgun (WGS) entry which is preliminary data.</text>
</comment>
<reference evidence="1" key="2">
    <citation type="journal article" date="2021" name="PeerJ">
        <title>Extensive microbial diversity within the chicken gut microbiome revealed by metagenomics and culture.</title>
        <authorList>
            <person name="Gilroy R."/>
            <person name="Ravi A."/>
            <person name="Getino M."/>
            <person name="Pursley I."/>
            <person name="Horton D.L."/>
            <person name="Alikhan N.F."/>
            <person name="Baker D."/>
            <person name="Gharbi K."/>
            <person name="Hall N."/>
            <person name="Watson M."/>
            <person name="Adriaenssens E.M."/>
            <person name="Foster-Nyarko E."/>
            <person name="Jarju S."/>
            <person name="Secka A."/>
            <person name="Antonio M."/>
            <person name="Oren A."/>
            <person name="Chaudhuri R.R."/>
            <person name="La Ragione R."/>
            <person name="Hildebrand F."/>
            <person name="Pallen M.J."/>
        </authorList>
    </citation>
    <scope>NUCLEOTIDE SEQUENCE</scope>
    <source>
        <strain evidence="1">ChiSjej2B20-13462</strain>
    </source>
</reference>
<protein>
    <submittedName>
        <fullName evidence="1">Sel1 repeat family protein</fullName>
    </submittedName>
</protein>
<dbReference type="SUPFAM" id="SSF81901">
    <property type="entry name" value="HCP-like"/>
    <property type="match status" value="1"/>
</dbReference>
<name>A0A9D0Z7Z5_9FIRM</name>
<reference evidence="1" key="1">
    <citation type="submission" date="2020-10" db="EMBL/GenBank/DDBJ databases">
        <authorList>
            <person name="Gilroy R."/>
        </authorList>
    </citation>
    <scope>NUCLEOTIDE SEQUENCE</scope>
    <source>
        <strain evidence="1">ChiSjej2B20-13462</strain>
    </source>
</reference>
<sequence length="83" mass="9494">MPYLKGLGVCQDFERAAFWTERAARHGDWDAQYNLGTFYEQGIGVTADLEQAKLWYQAAARQGHTLAQQKCEALFPDHSRETE</sequence>
<dbReference type="InterPro" id="IPR052748">
    <property type="entry name" value="ISR_Activator"/>
</dbReference>
<accession>A0A9D0Z7Z5</accession>
<dbReference type="InterPro" id="IPR006597">
    <property type="entry name" value="Sel1-like"/>
</dbReference>
<dbReference type="AlphaFoldDB" id="A0A9D0Z7Z5"/>
<dbReference type="SMART" id="SM00671">
    <property type="entry name" value="SEL1"/>
    <property type="match status" value="2"/>
</dbReference>
<dbReference type="EMBL" id="DVFN01000112">
    <property type="protein sequence ID" value="HIQ70246.1"/>
    <property type="molecule type" value="Genomic_DNA"/>
</dbReference>
<dbReference type="Pfam" id="PF08238">
    <property type="entry name" value="Sel1"/>
    <property type="match status" value="2"/>
</dbReference>
<gene>
    <name evidence="1" type="ORF">IAA67_07960</name>
</gene>
<dbReference type="PANTHER" id="PTHR45011">
    <property type="entry name" value="DAP3-BINDING CELL DEATH ENHANCER 1"/>
    <property type="match status" value="1"/>
</dbReference>
<dbReference type="PANTHER" id="PTHR45011:SF1">
    <property type="entry name" value="DAP3-BINDING CELL DEATH ENHANCER 1"/>
    <property type="match status" value="1"/>
</dbReference>